<dbReference type="InterPro" id="IPR000990">
    <property type="entry name" value="Innexin"/>
</dbReference>
<keyword evidence="3 12" id="KW-0813">Transport</keyword>
<keyword evidence="9 12" id="KW-0406">Ion transport</keyword>
<protein>
    <recommendedName>
        <fullName evidence="12">Innexin</fullName>
    </recommendedName>
</protein>
<dbReference type="PRINTS" id="PR01262">
    <property type="entry name" value="INNEXIN"/>
</dbReference>
<evidence type="ECO:0000256" key="2">
    <source>
        <dbReference type="ARBA" id="ARBA00004651"/>
    </source>
</evidence>
<keyword evidence="5 12" id="KW-0812">Transmembrane</keyword>
<dbReference type="EMBL" id="GFDL01005720">
    <property type="protein sequence ID" value="JAV29325.1"/>
    <property type="molecule type" value="Transcribed_RNA"/>
</dbReference>
<keyword evidence="4" id="KW-1003">Cell membrane</keyword>
<evidence type="ECO:0000313" key="13">
    <source>
        <dbReference type="EMBL" id="JAV29325.1"/>
    </source>
</evidence>
<dbReference type="GO" id="GO:0005243">
    <property type="term" value="F:gap junction channel activity"/>
    <property type="evidence" value="ECO:0007669"/>
    <property type="project" value="TreeGrafter"/>
</dbReference>
<feature type="transmembrane region" description="Helical" evidence="12">
    <location>
        <begin position="273"/>
        <end position="301"/>
    </location>
</feature>
<comment type="function">
    <text evidence="12">Structural component of the gap junctions.</text>
</comment>
<dbReference type="PANTHER" id="PTHR11893:SF37">
    <property type="entry name" value="INNEXIN INX3"/>
    <property type="match status" value="1"/>
</dbReference>
<evidence type="ECO:0000256" key="3">
    <source>
        <dbReference type="ARBA" id="ARBA00022448"/>
    </source>
</evidence>
<evidence type="ECO:0000256" key="1">
    <source>
        <dbReference type="ARBA" id="ARBA00004610"/>
    </source>
</evidence>
<organism evidence="13">
    <name type="scientific">Culex tarsalis</name>
    <name type="common">Encephalitis mosquito</name>
    <dbReference type="NCBI Taxonomy" id="7177"/>
    <lineage>
        <taxon>Eukaryota</taxon>
        <taxon>Metazoa</taxon>
        <taxon>Ecdysozoa</taxon>
        <taxon>Arthropoda</taxon>
        <taxon>Hexapoda</taxon>
        <taxon>Insecta</taxon>
        <taxon>Pterygota</taxon>
        <taxon>Neoptera</taxon>
        <taxon>Endopterygota</taxon>
        <taxon>Diptera</taxon>
        <taxon>Nematocera</taxon>
        <taxon>Culicoidea</taxon>
        <taxon>Culicidae</taxon>
        <taxon>Culicinae</taxon>
        <taxon>Culicini</taxon>
        <taxon>Culex</taxon>
        <taxon>Culex</taxon>
    </lineage>
</organism>
<evidence type="ECO:0000256" key="9">
    <source>
        <dbReference type="ARBA" id="ARBA00023065"/>
    </source>
</evidence>
<feature type="transmembrane region" description="Helical" evidence="12">
    <location>
        <begin position="36"/>
        <end position="54"/>
    </location>
</feature>
<dbReference type="GO" id="GO:0005886">
    <property type="term" value="C:plasma membrane"/>
    <property type="evidence" value="ECO:0007669"/>
    <property type="project" value="UniProtKB-SubCell"/>
</dbReference>
<dbReference type="PROSITE" id="PS51013">
    <property type="entry name" value="PANNEXIN"/>
    <property type="match status" value="1"/>
</dbReference>
<keyword evidence="8 12" id="KW-1133">Transmembrane helix</keyword>
<evidence type="ECO:0000256" key="7">
    <source>
        <dbReference type="ARBA" id="ARBA00022949"/>
    </source>
</evidence>
<comment type="subcellular location">
    <subcellularLocation>
        <location evidence="1">Cell junction</location>
        <location evidence="1">Gap junction</location>
    </subcellularLocation>
    <subcellularLocation>
        <location evidence="2 12">Cell membrane</location>
        <topology evidence="2 12">Multi-pass membrane protein</topology>
    </subcellularLocation>
</comment>
<evidence type="ECO:0000256" key="6">
    <source>
        <dbReference type="ARBA" id="ARBA00022868"/>
    </source>
</evidence>
<feature type="transmembrane region" description="Helical" evidence="12">
    <location>
        <begin position="113"/>
        <end position="135"/>
    </location>
</feature>
<dbReference type="PANTHER" id="PTHR11893">
    <property type="entry name" value="INNEXIN"/>
    <property type="match status" value="1"/>
</dbReference>
<proteinExistence type="inferred from homology"/>
<evidence type="ECO:0000256" key="5">
    <source>
        <dbReference type="ARBA" id="ARBA00022692"/>
    </source>
</evidence>
<accession>A0A1Q3FP12</accession>
<evidence type="ECO:0000256" key="8">
    <source>
        <dbReference type="ARBA" id="ARBA00022989"/>
    </source>
</evidence>
<name>A0A1Q3FP12_CULTA</name>
<reference evidence="13" key="1">
    <citation type="submission" date="2017-01" db="EMBL/GenBank/DDBJ databases">
        <title>A deep insight into the sialotranscriptome of adult male and female Cluex tarsalis mosquitoes.</title>
        <authorList>
            <person name="Ribeiro J.M."/>
            <person name="Moreira F."/>
            <person name="Bernard K.A."/>
            <person name="Calvo E."/>
        </authorList>
    </citation>
    <scope>NUCLEOTIDE SEQUENCE</scope>
    <source>
        <strain evidence="13">Kern County</strain>
        <tissue evidence="13">Salivary glands</tissue>
    </source>
</reference>
<feature type="transmembrane region" description="Helical" evidence="12">
    <location>
        <begin position="184"/>
        <end position="204"/>
    </location>
</feature>
<dbReference type="GO" id="GO:0034220">
    <property type="term" value="P:monoatomic ion transmembrane transport"/>
    <property type="evidence" value="ECO:0007669"/>
    <property type="project" value="UniProtKB-KW"/>
</dbReference>
<evidence type="ECO:0000256" key="11">
    <source>
        <dbReference type="ARBA" id="ARBA00023303"/>
    </source>
</evidence>
<keyword evidence="10 12" id="KW-0472">Membrane</keyword>
<evidence type="ECO:0000256" key="10">
    <source>
        <dbReference type="ARBA" id="ARBA00023136"/>
    </source>
</evidence>
<dbReference type="Pfam" id="PF00876">
    <property type="entry name" value="Innexin"/>
    <property type="match status" value="1"/>
</dbReference>
<sequence>MAVFGLVSSVAGFIKVRYLIDKAIIDNMVFRCHYRLTSAILFLSCVLVTANNLIGDPISCINDGAIPGHVINTYCWITYTFTLPGQHGRQVGTAVAQSGLGNEYNQERTYHSYYQWVPFMLFFQGILFYMPHWIWKNWEEGRMRLISDGLRGTMTLAPEERKGRQSRLVRYLIESMKTHNSYSFGYFICEALNFINVIGNIFFVDKFLGGAFMTYGSDVLKFSELDQENRSDPMIEVFPRVTKCTFHKYGASGSIQKHDALCVLALNILNEKIYIFLWFWFIILSVLSGLAILYSAAIVMMPTTREAVLKRRFRSANATQIENLIRRIQIGDFLMLHLLGQNINVTSYGEVLQTLINVMDEERPGDTPSAPSTLEMAPIYPEIGKFGKEKEALHQEYEA</sequence>
<keyword evidence="6" id="KW-0303">Gap junction</keyword>
<dbReference type="GO" id="GO:0005921">
    <property type="term" value="C:gap junction"/>
    <property type="evidence" value="ECO:0007669"/>
    <property type="project" value="UniProtKB-SubCell"/>
</dbReference>
<comment type="similarity">
    <text evidence="12">Belongs to the pannexin family.</text>
</comment>
<dbReference type="AlphaFoldDB" id="A0A1Q3FP12"/>
<gene>
    <name evidence="12" type="primary">inx</name>
</gene>
<keyword evidence="7" id="KW-0965">Cell junction</keyword>
<keyword evidence="11 12" id="KW-0407">Ion channel</keyword>
<dbReference type="GO" id="GO:0007602">
    <property type="term" value="P:phototransduction"/>
    <property type="evidence" value="ECO:0007669"/>
    <property type="project" value="TreeGrafter"/>
</dbReference>
<evidence type="ECO:0000256" key="4">
    <source>
        <dbReference type="ARBA" id="ARBA00022475"/>
    </source>
</evidence>
<evidence type="ECO:0000256" key="12">
    <source>
        <dbReference type="RuleBase" id="RU010713"/>
    </source>
</evidence>